<keyword evidence="1" id="KW-0808">Transferase</keyword>
<name>A0A1G7TFV8_9GAMM</name>
<feature type="domain" description="Poly-beta-hydroxybutyrate polymerase N-terminal" evidence="5">
    <location>
        <begin position="12"/>
        <end position="51"/>
    </location>
</feature>
<protein>
    <submittedName>
        <fullName evidence="6">Polyhydroxyalkanoate synthase</fullName>
    </submittedName>
</protein>
<evidence type="ECO:0000313" key="7">
    <source>
        <dbReference type="Proteomes" id="UP000198641"/>
    </source>
</evidence>
<gene>
    <name evidence="6" type="ORF">SAMN05216571_11019</name>
</gene>
<evidence type="ECO:0000259" key="4">
    <source>
        <dbReference type="Pfam" id="PF07167"/>
    </source>
</evidence>
<keyword evidence="3" id="KW-0812">Transmembrane</keyword>
<evidence type="ECO:0000256" key="1">
    <source>
        <dbReference type="ARBA" id="ARBA00022679"/>
    </source>
</evidence>
<dbReference type="GO" id="GO:0042619">
    <property type="term" value="P:poly-hydroxybutyrate biosynthetic process"/>
    <property type="evidence" value="ECO:0007669"/>
    <property type="project" value="InterPro"/>
</dbReference>
<dbReference type="RefSeq" id="WP_217629328.1">
    <property type="nucleotide sequence ID" value="NZ_FNCI01000010.1"/>
</dbReference>
<accession>A0A1G7TFV8</accession>
<dbReference type="InterPro" id="IPR010941">
    <property type="entry name" value="PhaC_N"/>
</dbReference>
<dbReference type="Gene3D" id="3.40.50.1820">
    <property type="entry name" value="alpha/beta hydrolase"/>
    <property type="match status" value="1"/>
</dbReference>
<dbReference type="GO" id="GO:0016746">
    <property type="term" value="F:acyltransferase activity"/>
    <property type="evidence" value="ECO:0007669"/>
    <property type="project" value="UniProtKB-KW"/>
</dbReference>
<keyword evidence="2" id="KW-0012">Acyltransferase</keyword>
<evidence type="ECO:0000256" key="2">
    <source>
        <dbReference type="ARBA" id="ARBA00023315"/>
    </source>
</evidence>
<evidence type="ECO:0000313" key="6">
    <source>
        <dbReference type="EMBL" id="SDG33549.1"/>
    </source>
</evidence>
<keyword evidence="7" id="KW-1185">Reference proteome</keyword>
<dbReference type="Proteomes" id="UP000198641">
    <property type="component" value="Unassembled WGS sequence"/>
</dbReference>
<sequence length="578" mass="64450">MCQADRKASLEESTDRLMRASLARLTFGLSPAAVILTYVDWLTSVAMSPGKQATLTRKALDKQIRLAIWASQSALDAKAAPCIEPLPQDRRFRDPAWRRFPYNLIYQSFLLQQQWWCNATTGLAGLSPHHEQALEFGARQLLDMVSPANFPLTNPRVLDKTLATGGANLIKGTEQFLDDWQRQLLGQGPAGAEQFVPGQAVAVTPGKVIYRNDLIELIQYAPSTDQVHPEPVLIVPAWIMKYYILDLSPDNSLVRYLVGKGHTVFMISWRNPSGEDRDLGLDDYRRLGIVDSLTVIEAVCPGVPVHGVGYCLGGTLLAITGASLARDGDHRLASMTLFAAQTDFSEAGELMLFIDDKQLSFLEDTMWAQGVLDTKQMAGAFQLLRSNDLIWSRLVNEYLLGEHRPLIDLMAWNADATRMPYRMHSEYLRQLFLDNDLAEGRFKVAGRPVTVSDIRVPIFAVGTEWDHVAPWRSTYKIHLLADTHELTFLLTSGGHNVGIVCPPIDTRCHYRMATVTEGDAYVDPETWLFRTPEHAGSWWPAWQGWLAAHSGAAQTPPSMGSTDYPALDDAPGRYVLMD</sequence>
<feature type="domain" description="Poly-beta-hydroxybutyrate polymerase N-terminal" evidence="4">
    <location>
        <begin position="88"/>
        <end position="257"/>
    </location>
</feature>
<dbReference type="PANTHER" id="PTHR36837">
    <property type="entry name" value="POLY(3-HYDROXYALKANOATE) POLYMERASE SUBUNIT PHAC"/>
    <property type="match status" value="1"/>
</dbReference>
<dbReference type="Pfam" id="PF12551">
    <property type="entry name" value="PHBC_N"/>
    <property type="match status" value="1"/>
</dbReference>
<keyword evidence="3" id="KW-1133">Transmembrane helix</keyword>
<reference evidence="6 7" key="1">
    <citation type="submission" date="2016-10" db="EMBL/GenBank/DDBJ databases">
        <authorList>
            <person name="de Groot N.N."/>
        </authorList>
    </citation>
    <scope>NUCLEOTIDE SEQUENCE [LARGE SCALE GENOMIC DNA]</scope>
    <source>
        <strain evidence="6 7">BH539</strain>
    </source>
</reference>
<dbReference type="AlphaFoldDB" id="A0A1G7TFV8"/>
<dbReference type="EMBL" id="FNCI01000010">
    <property type="protein sequence ID" value="SDG33549.1"/>
    <property type="molecule type" value="Genomic_DNA"/>
</dbReference>
<evidence type="ECO:0000259" key="5">
    <source>
        <dbReference type="Pfam" id="PF12551"/>
    </source>
</evidence>
<dbReference type="InterPro" id="IPR029058">
    <property type="entry name" value="AB_hydrolase_fold"/>
</dbReference>
<dbReference type="SUPFAM" id="SSF53474">
    <property type="entry name" value="alpha/beta-Hydrolases"/>
    <property type="match status" value="1"/>
</dbReference>
<organism evidence="6 7">
    <name type="scientific">Onishia taeanensis</name>
    <dbReference type="NCBI Taxonomy" id="284577"/>
    <lineage>
        <taxon>Bacteria</taxon>
        <taxon>Pseudomonadati</taxon>
        <taxon>Pseudomonadota</taxon>
        <taxon>Gammaproteobacteria</taxon>
        <taxon>Oceanospirillales</taxon>
        <taxon>Halomonadaceae</taxon>
        <taxon>Onishia</taxon>
    </lineage>
</organism>
<dbReference type="InterPro" id="IPR022211">
    <property type="entry name" value="PHBC_N"/>
</dbReference>
<feature type="transmembrane region" description="Helical" evidence="3">
    <location>
        <begin position="21"/>
        <end position="39"/>
    </location>
</feature>
<dbReference type="PANTHER" id="PTHR36837:SF5">
    <property type="entry name" value="POLY-3-HYDROXYBUTYRATE SYNTHASE"/>
    <property type="match status" value="1"/>
</dbReference>
<dbReference type="InterPro" id="IPR051321">
    <property type="entry name" value="PHA/PHB_synthase"/>
</dbReference>
<evidence type="ECO:0000256" key="3">
    <source>
        <dbReference type="SAM" id="Phobius"/>
    </source>
</evidence>
<proteinExistence type="predicted"/>
<keyword evidence="3" id="KW-0472">Membrane</keyword>
<dbReference type="Pfam" id="PF07167">
    <property type="entry name" value="PhaC_N"/>
    <property type="match status" value="1"/>
</dbReference>
<dbReference type="STRING" id="284577.SAMN05216571_11019"/>